<dbReference type="InterPro" id="IPR036188">
    <property type="entry name" value="FAD/NAD-bd_sf"/>
</dbReference>
<dbReference type="InterPro" id="IPR006076">
    <property type="entry name" value="FAD-dep_OxRdtase"/>
</dbReference>
<dbReference type="Pfam" id="PF01266">
    <property type="entry name" value="DAO"/>
    <property type="match status" value="1"/>
</dbReference>
<gene>
    <name evidence="3" type="ORF">GCM10007853_22960</name>
</gene>
<reference evidence="3" key="1">
    <citation type="journal article" date="2014" name="Int. J. Syst. Evol. Microbiol.">
        <title>Complete genome of a new Firmicutes species belonging to the dominant human colonic microbiota ('Ruminococcus bicirculans') reveals two chromosomes and a selective capacity to utilize plant glucans.</title>
        <authorList>
            <consortium name="NISC Comparative Sequencing Program"/>
            <person name="Wegmann U."/>
            <person name="Louis P."/>
            <person name="Goesmann A."/>
            <person name="Henrissat B."/>
            <person name="Duncan S.H."/>
            <person name="Flint H.J."/>
        </authorList>
    </citation>
    <scope>NUCLEOTIDE SEQUENCE</scope>
    <source>
        <strain evidence="3">NBRC 108219</strain>
    </source>
</reference>
<keyword evidence="4" id="KW-1185">Reference proteome</keyword>
<evidence type="ECO:0000313" key="3">
    <source>
        <dbReference type="EMBL" id="GLQ24422.1"/>
    </source>
</evidence>
<name>A0ABQ5VBR4_9PROT</name>
<dbReference type="Gene3D" id="3.50.50.60">
    <property type="entry name" value="FAD/NAD(P)-binding domain"/>
    <property type="match status" value="1"/>
</dbReference>
<sequence>MNDPEVDAAVHELAIRSRGLLIGRMGDLGLKSMRSRPAGCFQIFETEDLADHAQSRLIARGIMTERRGPESNTFNRPSLFFPEDRSGDALAYGQALARVIEGQGGVIRTGVSRPILGRDVDGVITVAVEGRPIEADHVVVACGSQTAEALKPVGLDVPIQSIRGWAVDFDKPESVKLPIQPVMDAATRSALTPFEDWFRLSGTWGEESEGLLLSRWSEIMPDVMSICTEVRQIWSGERPVSAEGRPFIGPTQIPNLWINAGHGHMGWTLCAGSGDLMAEMILEGRVETRFAHQNSAH</sequence>
<dbReference type="SUPFAM" id="SSF51971">
    <property type="entry name" value="Nucleotide-binding domain"/>
    <property type="match status" value="1"/>
</dbReference>
<dbReference type="Proteomes" id="UP001161391">
    <property type="component" value="Unassembled WGS sequence"/>
</dbReference>
<dbReference type="EMBL" id="BSNK01000002">
    <property type="protein sequence ID" value="GLQ24422.1"/>
    <property type="molecule type" value="Genomic_DNA"/>
</dbReference>
<organism evidence="3 4">
    <name type="scientific">Algimonas ampicilliniresistens</name>
    <dbReference type="NCBI Taxonomy" id="1298735"/>
    <lineage>
        <taxon>Bacteria</taxon>
        <taxon>Pseudomonadati</taxon>
        <taxon>Pseudomonadota</taxon>
        <taxon>Alphaproteobacteria</taxon>
        <taxon>Maricaulales</taxon>
        <taxon>Robiginitomaculaceae</taxon>
        <taxon>Algimonas</taxon>
    </lineage>
</organism>
<keyword evidence="1" id="KW-0560">Oxidoreductase</keyword>
<proteinExistence type="predicted"/>
<dbReference type="Gene3D" id="3.30.9.10">
    <property type="entry name" value="D-Amino Acid Oxidase, subunit A, domain 2"/>
    <property type="match status" value="1"/>
</dbReference>
<evidence type="ECO:0000313" key="4">
    <source>
        <dbReference type="Proteomes" id="UP001161391"/>
    </source>
</evidence>
<feature type="domain" description="FAD dependent oxidoreductase" evidence="2">
    <location>
        <begin position="9"/>
        <end position="280"/>
    </location>
</feature>
<accession>A0ABQ5VBR4</accession>
<evidence type="ECO:0000256" key="1">
    <source>
        <dbReference type="ARBA" id="ARBA00023002"/>
    </source>
</evidence>
<protein>
    <recommendedName>
        <fullName evidence="2">FAD dependent oxidoreductase domain-containing protein</fullName>
    </recommendedName>
</protein>
<reference evidence="3" key="2">
    <citation type="submission" date="2023-01" db="EMBL/GenBank/DDBJ databases">
        <title>Draft genome sequence of Algimonas ampicilliniresistens strain NBRC 108219.</title>
        <authorList>
            <person name="Sun Q."/>
            <person name="Mori K."/>
        </authorList>
    </citation>
    <scope>NUCLEOTIDE SEQUENCE</scope>
    <source>
        <strain evidence="3">NBRC 108219</strain>
    </source>
</reference>
<dbReference type="PANTHER" id="PTHR13847">
    <property type="entry name" value="SARCOSINE DEHYDROGENASE-RELATED"/>
    <property type="match status" value="1"/>
</dbReference>
<comment type="caution">
    <text evidence="3">The sequence shown here is derived from an EMBL/GenBank/DDBJ whole genome shotgun (WGS) entry which is preliminary data.</text>
</comment>
<evidence type="ECO:0000259" key="2">
    <source>
        <dbReference type="Pfam" id="PF01266"/>
    </source>
</evidence>
<dbReference type="PANTHER" id="PTHR13847:SF289">
    <property type="entry name" value="GLYCINE OXIDASE"/>
    <property type="match status" value="1"/>
</dbReference>